<sequence length="237" mass="27220">MSQLEYIYEDPELGRFHIRVNARARRLTFRAKERELWVTIPLGVGPEELKRAVEGLRPRLRRMLSAAFRPAAIGPDFRMDAPCFRLSLVEGKGTRFVLRREADGGVQIVYPPHTDWGDASRQAWLRRVVTEAMRRRAKEVLSVRLEMLARAHGLTFRSVKINSSTGRWGSCSARGDINLSLHLLLLPLPLIDYVLLHELAHTREMNHGPRFWNLLDTLTGGRAHALRDELGKHRCTF</sequence>
<dbReference type="InterPro" id="IPR053136">
    <property type="entry name" value="UTP_pyrophosphatase-like"/>
</dbReference>
<dbReference type="Pfam" id="PF01863">
    <property type="entry name" value="YgjP-like"/>
    <property type="match status" value="1"/>
</dbReference>
<dbReference type="EMBL" id="DXCK01000042">
    <property type="protein sequence ID" value="HIZ01136.1"/>
    <property type="molecule type" value="Genomic_DNA"/>
</dbReference>
<evidence type="ECO:0000259" key="1">
    <source>
        <dbReference type="Pfam" id="PF01863"/>
    </source>
</evidence>
<proteinExistence type="predicted"/>
<reference evidence="2" key="2">
    <citation type="submission" date="2021-04" db="EMBL/GenBank/DDBJ databases">
        <authorList>
            <person name="Gilroy R."/>
        </authorList>
    </citation>
    <scope>NUCLEOTIDE SEQUENCE</scope>
    <source>
        <strain evidence="2">ChiHjej12B11-24981</strain>
    </source>
</reference>
<dbReference type="Gene3D" id="3.30.2010.10">
    <property type="entry name" value="Metalloproteases ('zincins'), catalytic domain"/>
    <property type="match status" value="1"/>
</dbReference>
<dbReference type="InterPro" id="IPR002725">
    <property type="entry name" value="YgjP-like_metallopeptidase"/>
</dbReference>
<gene>
    <name evidence="2" type="ORF">H9819_02650</name>
</gene>
<accession>A0A9D2A482</accession>
<evidence type="ECO:0000313" key="3">
    <source>
        <dbReference type="Proteomes" id="UP000824023"/>
    </source>
</evidence>
<dbReference type="AlphaFoldDB" id="A0A9D2A482"/>
<name>A0A9D2A482_9BACE</name>
<comment type="caution">
    <text evidence="2">The sequence shown here is derived from an EMBL/GenBank/DDBJ whole genome shotgun (WGS) entry which is preliminary data.</text>
</comment>
<dbReference type="CDD" id="cd07344">
    <property type="entry name" value="M48_yhfN_like"/>
    <property type="match status" value="1"/>
</dbReference>
<dbReference type="PANTHER" id="PTHR30399:SF1">
    <property type="entry name" value="UTP PYROPHOSPHATASE"/>
    <property type="match status" value="1"/>
</dbReference>
<evidence type="ECO:0000313" key="2">
    <source>
        <dbReference type="EMBL" id="HIZ01136.1"/>
    </source>
</evidence>
<dbReference type="Proteomes" id="UP000824023">
    <property type="component" value="Unassembled WGS sequence"/>
</dbReference>
<feature type="domain" description="YgjP-like metallopeptidase" evidence="1">
    <location>
        <begin position="25"/>
        <end position="221"/>
    </location>
</feature>
<reference evidence="2" key="1">
    <citation type="journal article" date="2021" name="PeerJ">
        <title>Extensive microbial diversity within the chicken gut microbiome revealed by metagenomics and culture.</title>
        <authorList>
            <person name="Gilroy R."/>
            <person name="Ravi A."/>
            <person name="Getino M."/>
            <person name="Pursley I."/>
            <person name="Horton D.L."/>
            <person name="Alikhan N.F."/>
            <person name="Baker D."/>
            <person name="Gharbi K."/>
            <person name="Hall N."/>
            <person name="Watson M."/>
            <person name="Adriaenssens E.M."/>
            <person name="Foster-Nyarko E."/>
            <person name="Jarju S."/>
            <person name="Secka A."/>
            <person name="Antonio M."/>
            <person name="Oren A."/>
            <person name="Chaudhuri R.R."/>
            <person name="La Ragione R."/>
            <person name="Hildebrand F."/>
            <person name="Pallen M.J."/>
        </authorList>
    </citation>
    <scope>NUCLEOTIDE SEQUENCE</scope>
    <source>
        <strain evidence="2">ChiHjej12B11-24981</strain>
    </source>
</reference>
<organism evidence="2 3">
    <name type="scientific">Candidatus Bacteroides merdipullorum</name>
    <dbReference type="NCBI Taxonomy" id="2838474"/>
    <lineage>
        <taxon>Bacteria</taxon>
        <taxon>Pseudomonadati</taxon>
        <taxon>Bacteroidota</taxon>
        <taxon>Bacteroidia</taxon>
        <taxon>Bacteroidales</taxon>
        <taxon>Bacteroidaceae</taxon>
        <taxon>Bacteroides</taxon>
    </lineage>
</organism>
<dbReference type="PANTHER" id="PTHR30399">
    <property type="entry name" value="UNCHARACTERIZED PROTEIN YGJP"/>
    <property type="match status" value="1"/>
</dbReference>
<protein>
    <submittedName>
        <fullName evidence="2">M48 family metallopeptidase</fullName>
    </submittedName>
</protein>